<dbReference type="Proteomes" id="UP001062846">
    <property type="component" value="Chromosome 8"/>
</dbReference>
<proteinExistence type="predicted"/>
<sequence>MDVDQEHRLRSVFWADARSREAYKEFGDAVTFDTTYLVNKHGMPFAPFVGVNHHGQSVLFGCGLLSQEDTDSFVWLFEAWLSCMSGCSPNAIITDQCRAMQNAISIVFPKAQHRWCLWHILKKIPEKLKVCEAYDSIKSGIFNAVYDSLNQEEFEANWGHVIDTYELGGNEWLNGLYEERHRWVPAFVKDTFWAGMSTTQRSESINHFFDGYVHSNTTLKQFVEQYENAMGKRVQQEEDEDVHCFNAQIKTVSPYGFEDQFQQAYTIAKFKDFRDEVAGKISCQIERVMVVDDMEEFEIEEDIKIGEAGFLKTSTFHVRFNKQSKDASCTCRLFEFKGIVCKHMFVVWSKKKLTQVSEKYILRRWRKDVRRNHTFVKVSYANWERKPEWHRFNKMLVLFHRVADKAFDSDGKSERVMAKLLEAEVENEVCDDDTNRPMFPEVQKDSISLTAGRHRRWDGKRKAATWDNGDGCVGSALVSWGRASWWCESLAATMARW</sequence>
<protein>
    <submittedName>
        <fullName evidence="1">Uncharacterized protein</fullName>
    </submittedName>
</protein>
<dbReference type="EMBL" id="CM046395">
    <property type="protein sequence ID" value="KAI8541835.1"/>
    <property type="molecule type" value="Genomic_DNA"/>
</dbReference>
<keyword evidence="2" id="KW-1185">Reference proteome</keyword>
<evidence type="ECO:0000313" key="1">
    <source>
        <dbReference type="EMBL" id="KAI8541835.1"/>
    </source>
</evidence>
<reference evidence="1" key="1">
    <citation type="submission" date="2022-02" db="EMBL/GenBank/DDBJ databases">
        <title>Plant Genome Project.</title>
        <authorList>
            <person name="Zhang R.-G."/>
        </authorList>
    </citation>
    <scope>NUCLEOTIDE SEQUENCE</scope>
    <source>
        <strain evidence="1">AT1</strain>
    </source>
</reference>
<name>A0ACC0MLI3_RHOML</name>
<evidence type="ECO:0000313" key="2">
    <source>
        <dbReference type="Proteomes" id="UP001062846"/>
    </source>
</evidence>
<organism evidence="1 2">
    <name type="scientific">Rhododendron molle</name>
    <name type="common">Chinese azalea</name>
    <name type="synonym">Azalea mollis</name>
    <dbReference type="NCBI Taxonomy" id="49168"/>
    <lineage>
        <taxon>Eukaryota</taxon>
        <taxon>Viridiplantae</taxon>
        <taxon>Streptophyta</taxon>
        <taxon>Embryophyta</taxon>
        <taxon>Tracheophyta</taxon>
        <taxon>Spermatophyta</taxon>
        <taxon>Magnoliopsida</taxon>
        <taxon>eudicotyledons</taxon>
        <taxon>Gunneridae</taxon>
        <taxon>Pentapetalae</taxon>
        <taxon>asterids</taxon>
        <taxon>Ericales</taxon>
        <taxon>Ericaceae</taxon>
        <taxon>Ericoideae</taxon>
        <taxon>Rhodoreae</taxon>
        <taxon>Rhododendron</taxon>
    </lineage>
</organism>
<gene>
    <name evidence="1" type="ORF">RHMOL_Rhmol08G0092500</name>
</gene>
<comment type="caution">
    <text evidence="1">The sequence shown here is derived from an EMBL/GenBank/DDBJ whole genome shotgun (WGS) entry which is preliminary data.</text>
</comment>
<accession>A0ACC0MLI3</accession>